<name>A0ABT6WVR2_9ACTN</name>
<evidence type="ECO:0000313" key="3">
    <source>
        <dbReference type="Proteomes" id="UP001241758"/>
    </source>
</evidence>
<dbReference type="Proteomes" id="UP001241758">
    <property type="component" value="Unassembled WGS sequence"/>
</dbReference>
<evidence type="ECO:0000313" key="2">
    <source>
        <dbReference type="EMBL" id="MDI6103789.1"/>
    </source>
</evidence>
<dbReference type="NCBIfam" id="TIGR03083">
    <property type="entry name" value="maleylpyruvate isomerase family mycothiol-dependent enzyme"/>
    <property type="match status" value="1"/>
</dbReference>
<gene>
    <name evidence="2" type="ORF">QLQ12_34765</name>
</gene>
<proteinExistence type="predicted"/>
<organism evidence="2 3">
    <name type="scientific">Actinoplanes sandaracinus</name>
    <dbReference type="NCBI Taxonomy" id="3045177"/>
    <lineage>
        <taxon>Bacteria</taxon>
        <taxon>Bacillati</taxon>
        <taxon>Actinomycetota</taxon>
        <taxon>Actinomycetes</taxon>
        <taxon>Micromonosporales</taxon>
        <taxon>Micromonosporaceae</taxon>
        <taxon>Actinoplanes</taxon>
    </lineage>
</organism>
<dbReference type="InterPro" id="IPR017517">
    <property type="entry name" value="Maleyloyr_isom"/>
</dbReference>
<dbReference type="EMBL" id="JASCTH010000027">
    <property type="protein sequence ID" value="MDI6103789.1"/>
    <property type="molecule type" value="Genomic_DNA"/>
</dbReference>
<keyword evidence="3" id="KW-1185">Reference proteome</keyword>
<dbReference type="RefSeq" id="WP_282765024.1">
    <property type="nucleotide sequence ID" value="NZ_JASCTH010000027.1"/>
</dbReference>
<evidence type="ECO:0000259" key="1">
    <source>
        <dbReference type="Pfam" id="PF11716"/>
    </source>
</evidence>
<dbReference type="SUPFAM" id="SSF109854">
    <property type="entry name" value="DinB/YfiT-like putative metalloenzymes"/>
    <property type="match status" value="1"/>
</dbReference>
<keyword evidence="2" id="KW-0413">Isomerase</keyword>
<dbReference type="InterPro" id="IPR034660">
    <property type="entry name" value="DinB/YfiT-like"/>
</dbReference>
<reference evidence="2 3" key="1">
    <citation type="submission" date="2023-05" db="EMBL/GenBank/DDBJ databases">
        <title>Actinoplanes sp. NEAU-A12 genome sequencing.</title>
        <authorList>
            <person name="Wang Z.-S."/>
        </authorList>
    </citation>
    <scope>NUCLEOTIDE SEQUENCE [LARGE SCALE GENOMIC DNA]</scope>
    <source>
        <strain evidence="2 3">NEAU-A12</strain>
    </source>
</reference>
<dbReference type="Gene3D" id="1.20.120.450">
    <property type="entry name" value="dinb family like domain"/>
    <property type="match status" value="1"/>
</dbReference>
<dbReference type="GO" id="GO:0016853">
    <property type="term" value="F:isomerase activity"/>
    <property type="evidence" value="ECO:0007669"/>
    <property type="project" value="UniProtKB-KW"/>
</dbReference>
<comment type="caution">
    <text evidence="2">The sequence shown here is derived from an EMBL/GenBank/DDBJ whole genome shotgun (WGS) entry which is preliminary data.</text>
</comment>
<dbReference type="Pfam" id="PF11716">
    <property type="entry name" value="MDMPI_N"/>
    <property type="match status" value="1"/>
</dbReference>
<sequence>MDVLKMIADERRRFADLVDSLTADQLATPSLCGAWTVKEVAGHLVSVVAGSDVVALKLLVLSGFRLHKANARLATLTARQPAARLAALLREHADNPFRPPIVGHPGALTDLQVHGQDIRRPLGLPHELRPDRLRVSLDFLTGGRAIGFTPKSRPAGLRFETTDLAWARGEGPLVRGAAEAVMLALAGRPAALADLDGDGVAILRGRLRAAA</sequence>
<accession>A0ABT6WVR2</accession>
<dbReference type="InterPro" id="IPR024344">
    <property type="entry name" value="MDMPI_metal-binding"/>
</dbReference>
<protein>
    <submittedName>
        <fullName evidence="2">Maleylpyruvate isomerase family mycothiol-dependent enzyme</fullName>
    </submittedName>
</protein>
<feature type="domain" description="Mycothiol-dependent maleylpyruvate isomerase metal-binding" evidence="1">
    <location>
        <begin position="8"/>
        <end position="94"/>
    </location>
</feature>